<evidence type="ECO:0000313" key="6">
    <source>
        <dbReference type="EMBL" id="MCD7462386.1"/>
    </source>
</evidence>
<dbReference type="Pfam" id="PF00294">
    <property type="entry name" value="PfkB"/>
    <property type="match status" value="2"/>
</dbReference>
<sequence length="435" mass="46465">MTTLHFVPDGSRLKLSISPPSSTLCHIPASFTLSYSRTSMVKMSIHSTPSESATSINTIVLGCGMVALDFLVTVDSYPKPDDKIRSTSFQVQGGGNTGNAMTCAARLGLTPRIISKVADDSQGKRIRNELEGDGIDTSFVVVSKGGHSTISYVIVDSQTKTRTSIYTPGYPPMVADDLPDSSLLSALDGARLVYTDGVLHETALVVAQEAHQRNIPIVIDAERKIEGLDELLHLATYIVCSTRFPQIWTKAPSIAGGLISILLKLPSAKFVIATLGEDGCIMLERAETGDIQPEEVDIDVLFEKMKQSIDTTSTMPTCKTSDVAKLHAKGIGTVCGRLLVGTAEKMPSSEIVDTTGAGDAFVGAVLYSLSANFPPEKMLMFASQVAAIGCRALGARAGLPLLKDPRLTPFLGPESLQATEAITIMTCAWIFVLYF</sequence>
<dbReference type="CDD" id="cd01945">
    <property type="entry name" value="ribokinase_group_B"/>
    <property type="match status" value="1"/>
</dbReference>
<proteinExistence type="inferred from homology"/>
<protein>
    <recommendedName>
        <fullName evidence="5">Carbohydrate kinase PfkB domain-containing protein</fullName>
    </recommendedName>
</protein>
<evidence type="ECO:0000259" key="5">
    <source>
        <dbReference type="Pfam" id="PF00294"/>
    </source>
</evidence>
<accession>A0ABS8STP0</accession>
<name>A0ABS8STP0_DATST</name>
<organism evidence="6 7">
    <name type="scientific">Datura stramonium</name>
    <name type="common">Jimsonweed</name>
    <name type="synonym">Common thornapple</name>
    <dbReference type="NCBI Taxonomy" id="4076"/>
    <lineage>
        <taxon>Eukaryota</taxon>
        <taxon>Viridiplantae</taxon>
        <taxon>Streptophyta</taxon>
        <taxon>Embryophyta</taxon>
        <taxon>Tracheophyta</taxon>
        <taxon>Spermatophyta</taxon>
        <taxon>Magnoliopsida</taxon>
        <taxon>eudicotyledons</taxon>
        <taxon>Gunneridae</taxon>
        <taxon>Pentapetalae</taxon>
        <taxon>asterids</taxon>
        <taxon>lamiids</taxon>
        <taxon>Solanales</taxon>
        <taxon>Solanaceae</taxon>
        <taxon>Solanoideae</taxon>
        <taxon>Datureae</taxon>
        <taxon>Datura</taxon>
    </lineage>
</organism>
<dbReference type="PANTHER" id="PTHR42774:SF10">
    <property type="entry name" value="KETOHEXOKINASE-LIKE ISOFORM X1"/>
    <property type="match status" value="1"/>
</dbReference>
<dbReference type="Proteomes" id="UP000823775">
    <property type="component" value="Unassembled WGS sequence"/>
</dbReference>
<dbReference type="InterPro" id="IPR029056">
    <property type="entry name" value="Ribokinase-like"/>
</dbReference>
<evidence type="ECO:0000256" key="1">
    <source>
        <dbReference type="ARBA" id="ARBA00010688"/>
    </source>
</evidence>
<evidence type="ECO:0000256" key="2">
    <source>
        <dbReference type="ARBA" id="ARBA00022679"/>
    </source>
</evidence>
<keyword evidence="3 4" id="KW-0418">Kinase</keyword>
<dbReference type="PRINTS" id="PR00990">
    <property type="entry name" value="RIBOKINASE"/>
</dbReference>
<dbReference type="InterPro" id="IPR002173">
    <property type="entry name" value="Carboh/pur_kinase_PfkB_CS"/>
</dbReference>
<comment type="caution">
    <text evidence="6">The sequence shown here is derived from an EMBL/GenBank/DDBJ whole genome shotgun (WGS) entry which is preliminary data.</text>
</comment>
<feature type="domain" description="Carbohydrate kinase PfkB" evidence="5">
    <location>
        <begin position="344"/>
        <end position="400"/>
    </location>
</feature>
<dbReference type="PANTHER" id="PTHR42774">
    <property type="entry name" value="PHOSPHOTRANSFERASE SYSTEM TRANSPORT PROTEIN"/>
    <property type="match status" value="1"/>
</dbReference>
<dbReference type="InterPro" id="IPR002139">
    <property type="entry name" value="Ribo/fructo_kinase"/>
</dbReference>
<dbReference type="PROSITE" id="PS00584">
    <property type="entry name" value="PFKB_KINASES_2"/>
    <property type="match status" value="1"/>
</dbReference>
<keyword evidence="2 4" id="KW-0808">Transferase</keyword>
<feature type="domain" description="Carbohydrate kinase PfkB" evidence="5">
    <location>
        <begin position="69"/>
        <end position="293"/>
    </location>
</feature>
<comment type="similarity">
    <text evidence="1 4">Belongs to the carbohydrate kinase PfkB family.</text>
</comment>
<dbReference type="EMBL" id="JACEIK010000799">
    <property type="protein sequence ID" value="MCD7462386.1"/>
    <property type="molecule type" value="Genomic_DNA"/>
</dbReference>
<dbReference type="SUPFAM" id="SSF53613">
    <property type="entry name" value="Ribokinase-like"/>
    <property type="match status" value="1"/>
</dbReference>
<dbReference type="Gene3D" id="3.40.1190.20">
    <property type="match status" value="1"/>
</dbReference>
<dbReference type="InterPro" id="IPR052562">
    <property type="entry name" value="Ketohexokinase-related"/>
</dbReference>
<gene>
    <name evidence="6" type="ORF">HAX54_048405</name>
</gene>
<dbReference type="InterPro" id="IPR011611">
    <property type="entry name" value="PfkB_dom"/>
</dbReference>
<keyword evidence="7" id="KW-1185">Reference proteome</keyword>
<evidence type="ECO:0000313" key="7">
    <source>
        <dbReference type="Proteomes" id="UP000823775"/>
    </source>
</evidence>
<evidence type="ECO:0000256" key="4">
    <source>
        <dbReference type="RuleBase" id="RU003704"/>
    </source>
</evidence>
<evidence type="ECO:0000256" key="3">
    <source>
        <dbReference type="ARBA" id="ARBA00022777"/>
    </source>
</evidence>
<reference evidence="6 7" key="1">
    <citation type="journal article" date="2021" name="BMC Genomics">
        <title>Datura genome reveals duplications of psychoactive alkaloid biosynthetic genes and high mutation rate following tissue culture.</title>
        <authorList>
            <person name="Rajewski A."/>
            <person name="Carter-House D."/>
            <person name="Stajich J."/>
            <person name="Litt A."/>
        </authorList>
    </citation>
    <scope>NUCLEOTIDE SEQUENCE [LARGE SCALE GENOMIC DNA]</scope>
    <source>
        <strain evidence="6">AR-01</strain>
    </source>
</reference>